<dbReference type="AlphaFoldDB" id="A0A0F9IJE7"/>
<proteinExistence type="predicted"/>
<comment type="caution">
    <text evidence="1">The sequence shown here is derived from an EMBL/GenBank/DDBJ whole genome shotgun (WGS) entry which is preliminary data.</text>
</comment>
<organism evidence="1">
    <name type="scientific">marine sediment metagenome</name>
    <dbReference type="NCBI Taxonomy" id="412755"/>
    <lineage>
        <taxon>unclassified sequences</taxon>
        <taxon>metagenomes</taxon>
        <taxon>ecological metagenomes</taxon>
    </lineage>
</organism>
<evidence type="ECO:0000313" key="1">
    <source>
        <dbReference type="EMBL" id="KKL87362.1"/>
    </source>
</evidence>
<sequence length="144" mass="16060">MTLTIQQAAANIADRLEDRNEIREVSDHGLLIIATPDNICTRKEMTAIKSSARRWAQELGYAARVSQPRSKHGENTPIYIRLVDKAIKRTKAGDEMRARNQAVTDRRTIGGDRANEVARDMAEAAEAVDDMVEQLRRSGRGSSL</sequence>
<protein>
    <submittedName>
        <fullName evidence="1">Uncharacterized protein</fullName>
    </submittedName>
</protein>
<dbReference type="EMBL" id="LAZR01020854">
    <property type="protein sequence ID" value="KKL87362.1"/>
    <property type="molecule type" value="Genomic_DNA"/>
</dbReference>
<name>A0A0F9IJE7_9ZZZZ</name>
<gene>
    <name evidence="1" type="ORF">LCGC14_1935500</name>
</gene>
<reference evidence="1" key="1">
    <citation type="journal article" date="2015" name="Nature">
        <title>Complex archaea that bridge the gap between prokaryotes and eukaryotes.</title>
        <authorList>
            <person name="Spang A."/>
            <person name="Saw J.H."/>
            <person name="Jorgensen S.L."/>
            <person name="Zaremba-Niedzwiedzka K."/>
            <person name="Martijn J."/>
            <person name="Lind A.E."/>
            <person name="van Eijk R."/>
            <person name="Schleper C."/>
            <person name="Guy L."/>
            <person name="Ettema T.J."/>
        </authorList>
    </citation>
    <scope>NUCLEOTIDE SEQUENCE</scope>
</reference>
<accession>A0A0F9IJE7</accession>